<protein>
    <recommendedName>
        <fullName evidence="5">Transmembrane protein</fullName>
    </recommendedName>
</protein>
<evidence type="ECO:0000256" key="1">
    <source>
        <dbReference type="SAM" id="MobiDB-lite"/>
    </source>
</evidence>
<dbReference type="PANTHER" id="PTHR35179:SF1">
    <property type="entry name" value="INTEGRAL MEMBRANE PROTEIN"/>
    <property type="match status" value="1"/>
</dbReference>
<organism evidence="3 4">
    <name type="scientific">Cylindrodendrum hubeiense</name>
    <dbReference type="NCBI Taxonomy" id="595255"/>
    <lineage>
        <taxon>Eukaryota</taxon>
        <taxon>Fungi</taxon>
        <taxon>Dikarya</taxon>
        <taxon>Ascomycota</taxon>
        <taxon>Pezizomycotina</taxon>
        <taxon>Sordariomycetes</taxon>
        <taxon>Hypocreomycetidae</taxon>
        <taxon>Hypocreales</taxon>
        <taxon>Nectriaceae</taxon>
        <taxon>Cylindrodendrum</taxon>
    </lineage>
</organism>
<comment type="caution">
    <text evidence="3">The sequence shown here is derived from an EMBL/GenBank/DDBJ whole genome shotgun (WGS) entry which is preliminary data.</text>
</comment>
<keyword evidence="2" id="KW-1133">Transmembrane helix</keyword>
<feature type="transmembrane region" description="Helical" evidence="2">
    <location>
        <begin position="28"/>
        <end position="46"/>
    </location>
</feature>
<dbReference type="EMBL" id="JAANBB010000025">
    <property type="protein sequence ID" value="KAF7554974.1"/>
    <property type="molecule type" value="Genomic_DNA"/>
</dbReference>
<dbReference type="Proteomes" id="UP000722485">
    <property type="component" value="Unassembled WGS sequence"/>
</dbReference>
<feature type="compositionally biased region" description="Polar residues" evidence="1">
    <location>
        <begin position="288"/>
        <end position="312"/>
    </location>
</feature>
<name>A0A9P5LJ20_9HYPO</name>
<feature type="transmembrane region" description="Helical" evidence="2">
    <location>
        <begin position="86"/>
        <end position="109"/>
    </location>
</feature>
<keyword evidence="2" id="KW-0472">Membrane</keyword>
<keyword evidence="2" id="KW-0812">Transmembrane</keyword>
<sequence>MGAKYGFLIPDSYVREVPDHVDMNTSSIFWGFSLAAAMFAASKAAKQSQQSWQRSKRVTVYVLMLWGVWASSVVLGVLSWGFQRQYIGPSFAFFFCIVLFWAIQVQLLLQIIINRLDLLIVVPGRATRLKWLLFVIILALNISVFVIWMPARLQISDKWVHLNLIWDRCEKIIFAIVDGGLNGYFIFLVRARINNDGLTKYVGLYRTNLVLIGISLSLDVVLVGLVSLNSKLIYLSFQPVCYLLKLQIEMTMADLITKVVRSSGGNGGDDVYYRHSSGGKSRSDGTAGKSTFSNTLSKGHNATFRGGNTTQVGVGDHDSEIELEVREGANASALENGIMKTVQTTVASTPAEDRDDGDADSTNSSTMKLHYRSIHQY</sequence>
<feature type="transmembrane region" description="Helical" evidence="2">
    <location>
        <begin position="171"/>
        <end position="189"/>
    </location>
</feature>
<evidence type="ECO:0000313" key="4">
    <source>
        <dbReference type="Proteomes" id="UP000722485"/>
    </source>
</evidence>
<evidence type="ECO:0000313" key="3">
    <source>
        <dbReference type="EMBL" id="KAF7554974.1"/>
    </source>
</evidence>
<evidence type="ECO:0008006" key="5">
    <source>
        <dbReference type="Google" id="ProtNLM"/>
    </source>
</evidence>
<feature type="transmembrane region" description="Helical" evidence="2">
    <location>
        <begin position="209"/>
        <end position="228"/>
    </location>
</feature>
<feature type="region of interest" description="Disordered" evidence="1">
    <location>
        <begin position="341"/>
        <end position="377"/>
    </location>
</feature>
<keyword evidence="4" id="KW-1185">Reference proteome</keyword>
<dbReference type="PANTHER" id="PTHR35179">
    <property type="entry name" value="PROTEIN CBG02620"/>
    <property type="match status" value="1"/>
</dbReference>
<proteinExistence type="predicted"/>
<dbReference type="OrthoDB" id="16820at2759"/>
<feature type="transmembrane region" description="Helical" evidence="2">
    <location>
        <begin position="129"/>
        <end position="151"/>
    </location>
</feature>
<reference evidence="3" key="1">
    <citation type="submission" date="2020-03" db="EMBL/GenBank/DDBJ databases">
        <title>Draft Genome Sequence of Cylindrodendrum hubeiense.</title>
        <authorList>
            <person name="Buettner E."/>
            <person name="Kellner H."/>
        </authorList>
    </citation>
    <scope>NUCLEOTIDE SEQUENCE</scope>
    <source>
        <strain evidence="3">IHI 201604</strain>
    </source>
</reference>
<accession>A0A9P5LJ20</accession>
<evidence type="ECO:0000256" key="2">
    <source>
        <dbReference type="SAM" id="Phobius"/>
    </source>
</evidence>
<feature type="region of interest" description="Disordered" evidence="1">
    <location>
        <begin position="271"/>
        <end position="314"/>
    </location>
</feature>
<dbReference type="AlphaFoldDB" id="A0A9P5LJ20"/>
<feature type="transmembrane region" description="Helical" evidence="2">
    <location>
        <begin position="58"/>
        <end position="80"/>
    </location>
</feature>
<gene>
    <name evidence="3" type="ORF">G7Z17_g2504</name>
</gene>